<dbReference type="Pfam" id="PF00106">
    <property type="entry name" value="adh_short"/>
    <property type="match status" value="1"/>
</dbReference>
<reference evidence="3 4" key="1">
    <citation type="submission" date="2019-03" db="EMBL/GenBank/DDBJ databases">
        <title>Bradyrhizobium strains diversity isolated from Chamaecrista fasciculata.</title>
        <authorList>
            <person name="Urquiaga M.C.O."/>
            <person name="Hungria M."/>
            <person name="Delamuta J.R.M."/>
        </authorList>
    </citation>
    <scope>NUCLEOTIDE SEQUENCE [LARGE SCALE GENOMIC DNA]</scope>
    <source>
        <strain evidence="3 4">CNPSo 3424</strain>
    </source>
</reference>
<organism evidence="3 4">
    <name type="scientific">Bradyrhizobium frederickii</name>
    <dbReference type="NCBI Taxonomy" id="2560054"/>
    <lineage>
        <taxon>Bacteria</taxon>
        <taxon>Pseudomonadati</taxon>
        <taxon>Pseudomonadota</taxon>
        <taxon>Alphaproteobacteria</taxon>
        <taxon>Hyphomicrobiales</taxon>
        <taxon>Nitrobacteraceae</taxon>
        <taxon>Bradyrhizobium</taxon>
    </lineage>
</organism>
<dbReference type="GO" id="GO:0016491">
    <property type="term" value="F:oxidoreductase activity"/>
    <property type="evidence" value="ECO:0007669"/>
    <property type="project" value="UniProtKB-KW"/>
</dbReference>
<dbReference type="InterPro" id="IPR036291">
    <property type="entry name" value="NAD(P)-bd_dom_sf"/>
</dbReference>
<dbReference type="SUPFAM" id="SSF51735">
    <property type="entry name" value="NAD(P)-binding Rossmann-fold domains"/>
    <property type="match status" value="1"/>
</dbReference>
<evidence type="ECO:0000313" key="4">
    <source>
        <dbReference type="Proteomes" id="UP000298225"/>
    </source>
</evidence>
<dbReference type="EMBL" id="SPQU01000003">
    <property type="protein sequence ID" value="TFV40581.1"/>
    <property type="molecule type" value="Genomic_DNA"/>
</dbReference>
<accession>A0A4Y9LAQ6</accession>
<keyword evidence="4" id="KW-1185">Reference proteome</keyword>
<evidence type="ECO:0000256" key="1">
    <source>
        <dbReference type="ARBA" id="ARBA00006484"/>
    </source>
</evidence>
<name>A0A4Y9LAQ6_9BRAD</name>
<proteinExistence type="inferred from homology"/>
<dbReference type="Gene3D" id="3.40.50.720">
    <property type="entry name" value="NAD(P)-binding Rossmann-like Domain"/>
    <property type="match status" value="1"/>
</dbReference>
<evidence type="ECO:0000313" key="3">
    <source>
        <dbReference type="EMBL" id="TFV40581.1"/>
    </source>
</evidence>
<protein>
    <submittedName>
        <fullName evidence="3">SDR family NAD(P)-dependent oxidoreductase</fullName>
    </submittedName>
</protein>
<evidence type="ECO:0000256" key="2">
    <source>
        <dbReference type="ARBA" id="ARBA00023002"/>
    </source>
</evidence>
<keyword evidence="2" id="KW-0560">Oxidoreductase</keyword>
<dbReference type="OrthoDB" id="9785826at2"/>
<dbReference type="Proteomes" id="UP000298225">
    <property type="component" value="Unassembled WGS sequence"/>
</dbReference>
<sequence length="248" mass="26207">MALVFITGSTDGLGRAAAETLLGEGHRVVLHARSAERAASLSGLASRAAGVAVGDLRSAAETRSIADQVNAIGRMDAIIHNAAVCTQQSRGSTAEGHVGVLAINTLAPYILTALIERPGRLIYLSSGLHCGSEGSLADLDWTKRTWDPAKAYAESKLHAVVLAFALARRWPDDLSNAVDPGWVRTKMGGPGAPVDIETGQRTQAWLAVSDDPAAMVTGRYWHNLRMSSRSARQSILDSRISSSGVSVR</sequence>
<gene>
    <name evidence="3" type="ORF">E4K66_06915</name>
</gene>
<dbReference type="PANTHER" id="PTHR24320:SF274">
    <property type="entry name" value="CHAIN DEHYDROGENASE, PUTATIVE (AFU_ORTHOLOGUE AFUA_4G00440)-RELATED"/>
    <property type="match status" value="1"/>
</dbReference>
<dbReference type="InterPro" id="IPR002347">
    <property type="entry name" value="SDR_fam"/>
</dbReference>
<comment type="caution">
    <text evidence="3">The sequence shown here is derived from an EMBL/GenBank/DDBJ whole genome shotgun (WGS) entry which is preliminary data.</text>
</comment>
<comment type="similarity">
    <text evidence="1">Belongs to the short-chain dehydrogenases/reductases (SDR) family.</text>
</comment>
<dbReference type="PANTHER" id="PTHR24320">
    <property type="entry name" value="RETINOL DEHYDROGENASE"/>
    <property type="match status" value="1"/>
</dbReference>
<dbReference type="PRINTS" id="PR00081">
    <property type="entry name" value="GDHRDH"/>
</dbReference>
<dbReference type="AlphaFoldDB" id="A0A4Y9LAQ6"/>